<evidence type="ECO:0000313" key="2">
    <source>
        <dbReference type="EMBL" id="KAK4290688.1"/>
    </source>
</evidence>
<accession>A0AAE1TM46</accession>
<feature type="compositionally biased region" description="Low complexity" evidence="1">
    <location>
        <begin position="87"/>
        <end position="114"/>
    </location>
</feature>
<feature type="compositionally biased region" description="Low complexity" evidence="1">
    <location>
        <begin position="49"/>
        <end position="60"/>
    </location>
</feature>
<dbReference type="Proteomes" id="UP001292094">
    <property type="component" value="Unassembled WGS sequence"/>
</dbReference>
<feature type="region of interest" description="Disordered" evidence="1">
    <location>
        <begin position="49"/>
        <end position="69"/>
    </location>
</feature>
<reference evidence="2" key="1">
    <citation type="submission" date="2023-11" db="EMBL/GenBank/DDBJ databases">
        <title>Genome assemblies of two species of porcelain crab, Petrolisthes cinctipes and Petrolisthes manimaculis (Anomura: Porcellanidae).</title>
        <authorList>
            <person name="Angst P."/>
        </authorList>
    </citation>
    <scope>NUCLEOTIDE SEQUENCE</scope>
    <source>
        <strain evidence="2">PB745_02</strain>
        <tissue evidence="2">Gill</tissue>
    </source>
</reference>
<organism evidence="2 3">
    <name type="scientific">Petrolisthes manimaculis</name>
    <dbReference type="NCBI Taxonomy" id="1843537"/>
    <lineage>
        <taxon>Eukaryota</taxon>
        <taxon>Metazoa</taxon>
        <taxon>Ecdysozoa</taxon>
        <taxon>Arthropoda</taxon>
        <taxon>Crustacea</taxon>
        <taxon>Multicrustacea</taxon>
        <taxon>Malacostraca</taxon>
        <taxon>Eumalacostraca</taxon>
        <taxon>Eucarida</taxon>
        <taxon>Decapoda</taxon>
        <taxon>Pleocyemata</taxon>
        <taxon>Anomura</taxon>
        <taxon>Galatheoidea</taxon>
        <taxon>Porcellanidae</taxon>
        <taxon>Petrolisthes</taxon>
    </lineage>
</organism>
<dbReference type="AlphaFoldDB" id="A0AAE1TM46"/>
<evidence type="ECO:0000256" key="1">
    <source>
        <dbReference type="SAM" id="MobiDB-lite"/>
    </source>
</evidence>
<proteinExistence type="predicted"/>
<evidence type="ECO:0000313" key="3">
    <source>
        <dbReference type="Proteomes" id="UP001292094"/>
    </source>
</evidence>
<comment type="caution">
    <text evidence="2">The sequence shown here is derived from an EMBL/GenBank/DDBJ whole genome shotgun (WGS) entry which is preliminary data.</text>
</comment>
<gene>
    <name evidence="2" type="ORF">Pmani_036425</name>
</gene>
<name>A0AAE1TM46_9EUCA</name>
<keyword evidence="3" id="KW-1185">Reference proteome</keyword>
<dbReference type="EMBL" id="JAWZYT010005400">
    <property type="protein sequence ID" value="KAK4290688.1"/>
    <property type="molecule type" value="Genomic_DNA"/>
</dbReference>
<protein>
    <submittedName>
        <fullName evidence="2">Uncharacterized protein</fullName>
    </submittedName>
</protein>
<sequence length="244" mass="24605">MDVNERRDVEEWRGGEEYGEVKTTTAITVTNSASASPLLTIVPVIQGSPPRAGSASPSDSIGEVTLGGSNAGSTTHLTAQVVVANTSATSGGGTNSSSTSSSTSTSSTTSATSTVSLPKGTIITTDPLIIGTVSEGDGSLDSPAVHGAYVQAYPVYTVGDTTMYSAGNTYYQPGSTTPVSYSQEVANSPVGGQILASGGNTYVIQPGIDTAETHPIINSRASPQTVSVSVMPCCILGWLFGVSA</sequence>
<feature type="region of interest" description="Disordered" evidence="1">
    <location>
        <begin position="87"/>
        <end position="115"/>
    </location>
</feature>